<dbReference type="RefSeq" id="WP_249700202.1">
    <property type="nucleotide sequence ID" value="NZ_JAMFLX010000017.1"/>
</dbReference>
<feature type="transmembrane region" description="Helical" evidence="8">
    <location>
        <begin position="253"/>
        <end position="270"/>
    </location>
</feature>
<feature type="transmembrane region" description="Helical" evidence="8">
    <location>
        <begin position="46"/>
        <end position="67"/>
    </location>
</feature>
<evidence type="ECO:0000256" key="3">
    <source>
        <dbReference type="ARBA" id="ARBA00022448"/>
    </source>
</evidence>
<feature type="transmembrane region" description="Helical" evidence="8">
    <location>
        <begin position="282"/>
        <end position="300"/>
    </location>
</feature>
<keyword evidence="4" id="KW-1003">Cell membrane</keyword>
<evidence type="ECO:0000313" key="11">
    <source>
        <dbReference type="Proteomes" id="UP001203338"/>
    </source>
</evidence>
<keyword evidence="3 8" id="KW-0813">Transport</keyword>
<feature type="domain" description="Major facilitator superfamily (MFS) profile" evidence="9">
    <location>
        <begin position="13"/>
        <end position="401"/>
    </location>
</feature>
<feature type="transmembrane region" description="Helical" evidence="8">
    <location>
        <begin position="12"/>
        <end position="34"/>
    </location>
</feature>
<dbReference type="SUPFAM" id="SSF103473">
    <property type="entry name" value="MFS general substrate transporter"/>
    <property type="match status" value="1"/>
</dbReference>
<feature type="transmembrane region" description="Helical" evidence="8">
    <location>
        <begin position="221"/>
        <end position="241"/>
    </location>
</feature>
<dbReference type="Proteomes" id="UP001203338">
    <property type="component" value="Unassembled WGS sequence"/>
</dbReference>
<evidence type="ECO:0000256" key="6">
    <source>
        <dbReference type="ARBA" id="ARBA00022989"/>
    </source>
</evidence>
<dbReference type="CDD" id="cd17320">
    <property type="entry name" value="MFS_MdfA_MDR_like"/>
    <property type="match status" value="1"/>
</dbReference>
<dbReference type="Pfam" id="PF07690">
    <property type="entry name" value="MFS_1"/>
    <property type="match status" value="1"/>
</dbReference>
<comment type="caution">
    <text evidence="10">The sequence shown here is derived from an EMBL/GenBank/DDBJ whole genome shotgun (WGS) entry which is preliminary data.</text>
</comment>
<dbReference type="PANTHER" id="PTHR23502">
    <property type="entry name" value="MAJOR FACILITATOR SUPERFAMILY"/>
    <property type="match status" value="1"/>
</dbReference>
<evidence type="ECO:0000256" key="5">
    <source>
        <dbReference type="ARBA" id="ARBA00022692"/>
    </source>
</evidence>
<evidence type="ECO:0000259" key="9">
    <source>
        <dbReference type="PROSITE" id="PS50850"/>
    </source>
</evidence>
<dbReference type="PANTHER" id="PTHR23502:SF132">
    <property type="entry name" value="POLYAMINE TRANSPORTER 2-RELATED"/>
    <property type="match status" value="1"/>
</dbReference>
<dbReference type="PROSITE" id="PS50850">
    <property type="entry name" value="MFS"/>
    <property type="match status" value="1"/>
</dbReference>
<comment type="subcellular location">
    <subcellularLocation>
        <location evidence="8">Cell inner membrane</location>
        <topology evidence="8">Multi-pass membrane protein</topology>
    </subcellularLocation>
    <subcellularLocation>
        <location evidence="1">Cell membrane</location>
        <topology evidence="1">Multi-pass membrane protein</topology>
    </subcellularLocation>
</comment>
<keyword evidence="8" id="KW-0997">Cell inner membrane</keyword>
<feature type="transmembrane region" description="Helical" evidence="8">
    <location>
        <begin position="306"/>
        <end position="326"/>
    </location>
</feature>
<evidence type="ECO:0000256" key="8">
    <source>
        <dbReference type="RuleBase" id="RU365088"/>
    </source>
</evidence>
<feature type="transmembrane region" description="Helical" evidence="8">
    <location>
        <begin position="373"/>
        <end position="393"/>
    </location>
</feature>
<dbReference type="EMBL" id="JAMFLX010000017">
    <property type="protein sequence ID" value="MCL6270897.1"/>
    <property type="molecule type" value="Genomic_DNA"/>
</dbReference>
<evidence type="ECO:0000256" key="7">
    <source>
        <dbReference type="ARBA" id="ARBA00023136"/>
    </source>
</evidence>
<reference evidence="10 11" key="1">
    <citation type="submission" date="2022-05" db="EMBL/GenBank/DDBJ databases">
        <authorList>
            <person name="Park J.-S."/>
        </authorList>
    </citation>
    <scope>NUCLEOTIDE SEQUENCE [LARGE SCALE GENOMIC DNA]</scope>
    <source>
        <strain evidence="10 11">2012CJ34-2</strain>
    </source>
</reference>
<organism evidence="10 11">
    <name type="scientific">Parendozoicomonas callyspongiae</name>
    <dbReference type="NCBI Taxonomy" id="2942213"/>
    <lineage>
        <taxon>Bacteria</taxon>
        <taxon>Pseudomonadati</taxon>
        <taxon>Pseudomonadota</taxon>
        <taxon>Gammaproteobacteria</taxon>
        <taxon>Oceanospirillales</taxon>
        <taxon>Endozoicomonadaceae</taxon>
        <taxon>Parendozoicomonas</taxon>
    </lineage>
</organism>
<dbReference type="NCBIfam" id="NF008314">
    <property type="entry name" value="PRK11102.1"/>
    <property type="match status" value="1"/>
</dbReference>
<dbReference type="NCBIfam" id="TIGR00710">
    <property type="entry name" value="efflux_Bcr_CflA"/>
    <property type="match status" value="1"/>
</dbReference>
<evidence type="ECO:0000256" key="1">
    <source>
        <dbReference type="ARBA" id="ARBA00004651"/>
    </source>
</evidence>
<proteinExistence type="inferred from homology"/>
<feature type="transmembrane region" description="Helical" evidence="8">
    <location>
        <begin position="137"/>
        <end position="156"/>
    </location>
</feature>
<keyword evidence="7 8" id="KW-0472">Membrane</keyword>
<name>A0ABT0PHP3_9GAMM</name>
<dbReference type="Gene3D" id="1.20.1720.10">
    <property type="entry name" value="Multidrug resistance protein D"/>
    <property type="match status" value="1"/>
</dbReference>
<feature type="transmembrane region" description="Helical" evidence="8">
    <location>
        <begin position="347"/>
        <end position="367"/>
    </location>
</feature>
<feature type="transmembrane region" description="Helical" evidence="8">
    <location>
        <begin position="168"/>
        <end position="187"/>
    </location>
</feature>
<feature type="transmembrane region" description="Helical" evidence="8">
    <location>
        <begin position="103"/>
        <end position="125"/>
    </location>
</feature>
<accession>A0ABT0PHP3</accession>
<feature type="transmembrane region" description="Helical" evidence="8">
    <location>
        <begin position="79"/>
        <end position="97"/>
    </location>
</feature>
<dbReference type="InterPro" id="IPR004812">
    <property type="entry name" value="Efflux_drug-R_Bcr/CmlA"/>
</dbReference>
<protein>
    <recommendedName>
        <fullName evidence="8">Bcr/CflA family efflux transporter</fullName>
    </recommendedName>
</protein>
<evidence type="ECO:0000313" key="10">
    <source>
        <dbReference type="EMBL" id="MCL6270897.1"/>
    </source>
</evidence>
<gene>
    <name evidence="10" type="ORF">M3P05_13285</name>
</gene>
<comment type="similarity">
    <text evidence="2 8">Belongs to the major facilitator superfamily. Bcr/CmlA family.</text>
</comment>
<keyword evidence="6 8" id="KW-1133">Transmembrane helix</keyword>
<dbReference type="InterPro" id="IPR036259">
    <property type="entry name" value="MFS_trans_sf"/>
</dbReference>
<keyword evidence="5 8" id="KW-0812">Transmembrane</keyword>
<dbReference type="InterPro" id="IPR011701">
    <property type="entry name" value="MFS"/>
</dbReference>
<keyword evidence="11" id="KW-1185">Reference proteome</keyword>
<dbReference type="InterPro" id="IPR020846">
    <property type="entry name" value="MFS_dom"/>
</dbReference>
<sequence>MNSTTSTQSQRFLILILGALTCLGPMAIDLYLPAMPAIAKGMGEPLGLIQLTLSAYTIGFALGQVIFGPLSDRFGRRRVMLSGLVGYVLTNFLATMTETATQLIVVRIFQALAGASVMVCIPAMVRDLFPRKECARAMSSILLVMTIAPLVAPVIGGHILRFAGWQSLFLFLSVLGVLALLLSLAQVKESLPAERRTYMTPRKLLQSYKDVMTHREAMSCILAHGFFFGGMFAFISGSPFVYIELFGVPAENYGYLFGMNILGMAFCNVLNMRLMNSFPLHGLLRFGVGMSFLASLIMLLNAWTGFGGLAGIAAPVVLYIACSGFSGPNANALALAHFPKIAGTANAAAGVVRFTLGGITAGLAGILHNGTVYPMVGLMVVCGLLSVLSLIVLGGSREKTEAELETANMPLEQKEAA</sequence>
<evidence type="ECO:0000256" key="4">
    <source>
        <dbReference type="ARBA" id="ARBA00022475"/>
    </source>
</evidence>
<evidence type="ECO:0000256" key="2">
    <source>
        <dbReference type="ARBA" id="ARBA00006236"/>
    </source>
</evidence>